<dbReference type="EMBL" id="AP027732">
    <property type="protein sequence ID" value="BDZ48392.1"/>
    <property type="molecule type" value="Genomic_DNA"/>
</dbReference>
<gene>
    <name evidence="1" type="ORF">GCM10025867_06330</name>
</gene>
<evidence type="ECO:0000313" key="2">
    <source>
        <dbReference type="Proteomes" id="UP001321486"/>
    </source>
</evidence>
<evidence type="ECO:0000313" key="1">
    <source>
        <dbReference type="EMBL" id="BDZ48392.1"/>
    </source>
</evidence>
<name>A0ABM8GJP7_9MICO</name>
<sequence length="60" mass="5638">MGAAALAGAGVTVLVVTDSGSQAACIIGGCVILFACIGWGTVRGTRAALDALAADADSSA</sequence>
<accession>A0ABM8GJP7</accession>
<organism evidence="1 2">
    <name type="scientific">Frondihabitans sucicola</name>
    <dbReference type="NCBI Taxonomy" id="1268041"/>
    <lineage>
        <taxon>Bacteria</taxon>
        <taxon>Bacillati</taxon>
        <taxon>Actinomycetota</taxon>
        <taxon>Actinomycetes</taxon>
        <taxon>Micrococcales</taxon>
        <taxon>Microbacteriaceae</taxon>
        <taxon>Frondihabitans</taxon>
    </lineage>
</organism>
<proteinExistence type="predicted"/>
<dbReference type="Proteomes" id="UP001321486">
    <property type="component" value="Chromosome"/>
</dbReference>
<keyword evidence="2" id="KW-1185">Reference proteome</keyword>
<protein>
    <submittedName>
        <fullName evidence="1">Uncharacterized protein</fullName>
    </submittedName>
</protein>
<reference evidence="2" key="1">
    <citation type="journal article" date="2019" name="Int. J. Syst. Evol. Microbiol.">
        <title>The Global Catalogue of Microorganisms (GCM) 10K type strain sequencing project: providing services to taxonomists for standard genome sequencing and annotation.</title>
        <authorList>
            <consortium name="The Broad Institute Genomics Platform"/>
            <consortium name="The Broad Institute Genome Sequencing Center for Infectious Disease"/>
            <person name="Wu L."/>
            <person name="Ma J."/>
        </authorList>
    </citation>
    <scope>NUCLEOTIDE SEQUENCE [LARGE SCALE GENOMIC DNA]</scope>
    <source>
        <strain evidence="2">NBRC 108728</strain>
    </source>
</reference>